<feature type="domain" description="TF-B3" evidence="6">
    <location>
        <begin position="2"/>
        <end position="95"/>
    </location>
</feature>
<evidence type="ECO:0000313" key="7">
    <source>
        <dbReference type="EMBL" id="GER30107.1"/>
    </source>
</evidence>
<evidence type="ECO:0000313" key="8">
    <source>
        <dbReference type="Proteomes" id="UP000325081"/>
    </source>
</evidence>
<dbReference type="Proteomes" id="UP000325081">
    <property type="component" value="Unassembled WGS sequence"/>
</dbReference>
<reference evidence="8" key="1">
    <citation type="journal article" date="2019" name="Curr. Biol.">
        <title>Genome Sequence of Striga asiatica Provides Insight into the Evolution of Plant Parasitism.</title>
        <authorList>
            <person name="Yoshida S."/>
            <person name="Kim S."/>
            <person name="Wafula E.K."/>
            <person name="Tanskanen J."/>
            <person name="Kim Y.M."/>
            <person name="Honaas L."/>
            <person name="Yang Z."/>
            <person name="Spallek T."/>
            <person name="Conn C.E."/>
            <person name="Ichihashi Y."/>
            <person name="Cheong K."/>
            <person name="Cui S."/>
            <person name="Der J.P."/>
            <person name="Gundlach H."/>
            <person name="Jiao Y."/>
            <person name="Hori C."/>
            <person name="Ishida J.K."/>
            <person name="Kasahara H."/>
            <person name="Kiba T."/>
            <person name="Kim M.S."/>
            <person name="Koo N."/>
            <person name="Laohavisit A."/>
            <person name="Lee Y.H."/>
            <person name="Lumba S."/>
            <person name="McCourt P."/>
            <person name="Mortimer J.C."/>
            <person name="Mutuku J.M."/>
            <person name="Nomura T."/>
            <person name="Sasaki-Sekimoto Y."/>
            <person name="Seto Y."/>
            <person name="Wang Y."/>
            <person name="Wakatake T."/>
            <person name="Sakakibara H."/>
            <person name="Demura T."/>
            <person name="Yamaguchi S."/>
            <person name="Yoneyama K."/>
            <person name="Manabe R.I."/>
            <person name="Nelson D.C."/>
            <person name="Schulman A.H."/>
            <person name="Timko M.P."/>
            <person name="dePamphilis C.W."/>
            <person name="Choi D."/>
            <person name="Shirasu K."/>
        </authorList>
    </citation>
    <scope>NUCLEOTIDE SEQUENCE [LARGE SCALE GENOMIC DNA]</scope>
    <source>
        <strain evidence="8">cv. UVA1</strain>
    </source>
</reference>
<evidence type="ECO:0000256" key="3">
    <source>
        <dbReference type="ARBA" id="ARBA00023125"/>
    </source>
</evidence>
<dbReference type="SUPFAM" id="SSF101936">
    <property type="entry name" value="DNA-binding pseudobarrel domain"/>
    <property type="match status" value="1"/>
</dbReference>
<comment type="caution">
    <text evidence="7">The sequence shown here is derived from an EMBL/GenBank/DDBJ whole genome shotgun (WGS) entry which is preliminary data.</text>
</comment>
<dbReference type="AlphaFoldDB" id="A0A5A7PCW7"/>
<keyword evidence="2" id="KW-0805">Transcription regulation</keyword>
<evidence type="ECO:0000256" key="5">
    <source>
        <dbReference type="ARBA" id="ARBA00023242"/>
    </source>
</evidence>
<dbReference type="GO" id="GO:0005634">
    <property type="term" value="C:nucleus"/>
    <property type="evidence" value="ECO:0007669"/>
    <property type="project" value="UniProtKB-SubCell"/>
</dbReference>
<dbReference type="InterPro" id="IPR015300">
    <property type="entry name" value="DNA-bd_pseudobarrel_sf"/>
</dbReference>
<proteinExistence type="predicted"/>
<dbReference type="Pfam" id="PF02362">
    <property type="entry name" value="B3"/>
    <property type="match status" value="1"/>
</dbReference>
<dbReference type="EMBL" id="BKCP01004306">
    <property type="protein sequence ID" value="GER30107.1"/>
    <property type="molecule type" value="Genomic_DNA"/>
</dbReference>
<evidence type="ECO:0000256" key="1">
    <source>
        <dbReference type="ARBA" id="ARBA00004123"/>
    </source>
</evidence>
<keyword evidence="5" id="KW-0539">Nucleus</keyword>
<comment type="subcellular location">
    <subcellularLocation>
        <location evidence="1">Nucleus</location>
    </subcellularLocation>
</comment>
<organism evidence="7 8">
    <name type="scientific">Striga asiatica</name>
    <name type="common">Asiatic witchweed</name>
    <name type="synonym">Buchnera asiatica</name>
    <dbReference type="NCBI Taxonomy" id="4170"/>
    <lineage>
        <taxon>Eukaryota</taxon>
        <taxon>Viridiplantae</taxon>
        <taxon>Streptophyta</taxon>
        <taxon>Embryophyta</taxon>
        <taxon>Tracheophyta</taxon>
        <taxon>Spermatophyta</taxon>
        <taxon>Magnoliopsida</taxon>
        <taxon>eudicotyledons</taxon>
        <taxon>Gunneridae</taxon>
        <taxon>Pentapetalae</taxon>
        <taxon>asterids</taxon>
        <taxon>lamiids</taxon>
        <taxon>Lamiales</taxon>
        <taxon>Orobanchaceae</taxon>
        <taxon>Buchnereae</taxon>
        <taxon>Striga</taxon>
    </lineage>
</organism>
<keyword evidence="4" id="KW-0804">Transcription</keyword>
<dbReference type="InterPro" id="IPR003340">
    <property type="entry name" value="B3_DNA-bd"/>
</dbReference>
<keyword evidence="8" id="KW-1185">Reference proteome</keyword>
<sequence>MDISFLVRVDHMKTPITVLPPSADAYIRPRKEVMLRLFNHKNDKWIIVAGLSLGNIIFDSGWRRFLHANGIEEGDTIVFKHVAMDLFEVIFFYKKGSIKSTPAKADLPPYHGPIDFMT</sequence>
<keyword evidence="3" id="KW-0238">DNA-binding</keyword>
<name>A0A5A7PCW7_STRAF</name>
<accession>A0A5A7PCW7</accession>
<evidence type="ECO:0000256" key="2">
    <source>
        <dbReference type="ARBA" id="ARBA00023015"/>
    </source>
</evidence>
<evidence type="ECO:0000259" key="6">
    <source>
        <dbReference type="PROSITE" id="PS50863"/>
    </source>
</evidence>
<dbReference type="PROSITE" id="PS50863">
    <property type="entry name" value="B3"/>
    <property type="match status" value="1"/>
</dbReference>
<dbReference type="OrthoDB" id="902883at2759"/>
<dbReference type="Gene3D" id="2.40.330.10">
    <property type="entry name" value="DNA-binding pseudobarrel domain"/>
    <property type="match status" value="1"/>
</dbReference>
<evidence type="ECO:0000256" key="4">
    <source>
        <dbReference type="ARBA" id="ARBA00023163"/>
    </source>
</evidence>
<gene>
    <name evidence="7" type="ORF">STAS_06026</name>
</gene>
<dbReference type="GO" id="GO:0003677">
    <property type="term" value="F:DNA binding"/>
    <property type="evidence" value="ECO:0007669"/>
    <property type="project" value="UniProtKB-KW"/>
</dbReference>
<protein>
    <submittedName>
        <fullName evidence="7">B3 domain-containing protein</fullName>
    </submittedName>
</protein>
<dbReference type="CDD" id="cd10017">
    <property type="entry name" value="B3_DNA"/>
    <property type="match status" value="1"/>
</dbReference>